<protein>
    <submittedName>
        <fullName evidence="6">GntR family transcriptional regulator</fullName>
    </submittedName>
</protein>
<feature type="domain" description="HTH gntR-type" evidence="5">
    <location>
        <begin position="27"/>
        <end position="94"/>
    </location>
</feature>
<evidence type="ECO:0000259" key="5">
    <source>
        <dbReference type="PROSITE" id="PS50949"/>
    </source>
</evidence>
<dbReference type="PRINTS" id="PR00035">
    <property type="entry name" value="HTHGNTR"/>
</dbReference>
<sequence length="240" mass="26575">MTRQSLPPQDEPVLSGAGQLGPIGDRPSRTREIYEQLRLAIARRELVPGNLYSVAELAATFGVSRTPVREALIDLAARGIIQFERNRGVRITQSTAQDLKNIFELRLILETHAASVVASRLDATTERALTTAFDQLQRATTMQDDLTYWSSDRTFHRVLLDACGNELLSSIVDNLRDSILVRGTTSAGRTRTLQDITTDHEEILTAVLSRRPAAAAEAMRAHLQRTADSLLQQERDGDEG</sequence>
<reference evidence="6 7" key="1">
    <citation type="submission" date="2018-09" db="EMBL/GenBank/DDBJ databases">
        <title>Isolation, diversity and antifungal activity of actinobacteria from wheat.</title>
        <authorList>
            <person name="Han C."/>
        </authorList>
    </citation>
    <scope>NUCLEOTIDE SEQUENCE [LARGE SCALE GENOMIC DNA]</scope>
    <source>
        <strain evidence="6 7">NEAU-YY265</strain>
    </source>
</reference>
<dbReference type="InterPro" id="IPR008920">
    <property type="entry name" value="TF_FadR/GntR_C"/>
</dbReference>
<dbReference type="InterPro" id="IPR011711">
    <property type="entry name" value="GntR_C"/>
</dbReference>
<name>A0A418KV78_9ACTN</name>
<dbReference type="InterPro" id="IPR000524">
    <property type="entry name" value="Tscrpt_reg_HTH_GntR"/>
</dbReference>
<keyword evidence="7" id="KW-1185">Reference proteome</keyword>
<dbReference type="PANTHER" id="PTHR43537:SF24">
    <property type="entry name" value="GLUCONATE OPERON TRANSCRIPTIONAL REPRESSOR"/>
    <property type="match status" value="1"/>
</dbReference>
<dbReference type="Pfam" id="PF07729">
    <property type="entry name" value="FCD"/>
    <property type="match status" value="1"/>
</dbReference>
<dbReference type="Gene3D" id="1.10.10.10">
    <property type="entry name" value="Winged helix-like DNA-binding domain superfamily/Winged helix DNA-binding domain"/>
    <property type="match status" value="1"/>
</dbReference>
<dbReference type="SMART" id="SM00345">
    <property type="entry name" value="HTH_GNTR"/>
    <property type="match status" value="1"/>
</dbReference>
<evidence type="ECO:0000256" key="3">
    <source>
        <dbReference type="ARBA" id="ARBA00023163"/>
    </source>
</evidence>
<dbReference type="InterPro" id="IPR036390">
    <property type="entry name" value="WH_DNA-bd_sf"/>
</dbReference>
<organism evidence="6 7">
    <name type="scientific">Jiangella rhizosphaerae</name>
    <dbReference type="NCBI Taxonomy" id="2293569"/>
    <lineage>
        <taxon>Bacteria</taxon>
        <taxon>Bacillati</taxon>
        <taxon>Actinomycetota</taxon>
        <taxon>Actinomycetes</taxon>
        <taxon>Jiangellales</taxon>
        <taxon>Jiangellaceae</taxon>
        <taxon>Jiangella</taxon>
    </lineage>
</organism>
<evidence type="ECO:0000256" key="2">
    <source>
        <dbReference type="ARBA" id="ARBA00023125"/>
    </source>
</evidence>
<keyword evidence="3" id="KW-0804">Transcription</keyword>
<dbReference type="PANTHER" id="PTHR43537">
    <property type="entry name" value="TRANSCRIPTIONAL REGULATOR, GNTR FAMILY"/>
    <property type="match status" value="1"/>
</dbReference>
<evidence type="ECO:0000256" key="1">
    <source>
        <dbReference type="ARBA" id="ARBA00023015"/>
    </source>
</evidence>
<dbReference type="SMART" id="SM00895">
    <property type="entry name" value="FCD"/>
    <property type="match status" value="1"/>
</dbReference>
<dbReference type="SUPFAM" id="SSF46785">
    <property type="entry name" value="Winged helix' DNA-binding domain"/>
    <property type="match status" value="1"/>
</dbReference>
<dbReference type="Proteomes" id="UP000284057">
    <property type="component" value="Unassembled WGS sequence"/>
</dbReference>
<dbReference type="Gene3D" id="1.20.120.530">
    <property type="entry name" value="GntR ligand-binding domain-like"/>
    <property type="match status" value="1"/>
</dbReference>
<dbReference type="SUPFAM" id="SSF48008">
    <property type="entry name" value="GntR ligand-binding domain-like"/>
    <property type="match status" value="1"/>
</dbReference>
<dbReference type="PROSITE" id="PS50949">
    <property type="entry name" value="HTH_GNTR"/>
    <property type="match status" value="1"/>
</dbReference>
<dbReference type="GO" id="GO:0003677">
    <property type="term" value="F:DNA binding"/>
    <property type="evidence" value="ECO:0007669"/>
    <property type="project" value="UniProtKB-KW"/>
</dbReference>
<keyword evidence="2" id="KW-0238">DNA-binding</keyword>
<proteinExistence type="predicted"/>
<dbReference type="CDD" id="cd07377">
    <property type="entry name" value="WHTH_GntR"/>
    <property type="match status" value="1"/>
</dbReference>
<dbReference type="Pfam" id="PF00392">
    <property type="entry name" value="GntR"/>
    <property type="match status" value="1"/>
</dbReference>
<dbReference type="InterPro" id="IPR036388">
    <property type="entry name" value="WH-like_DNA-bd_sf"/>
</dbReference>
<evidence type="ECO:0000256" key="4">
    <source>
        <dbReference type="SAM" id="MobiDB-lite"/>
    </source>
</evidence>
<keyword evidence="1" id="KW-0805">Transcription regulation</keyword>
<feature type="region of interest" description="Disordered" evidence="4">
    <location>
        <begin position="1"/>
        <end position="27"/>
    </location>
</feature>
<evidence type="ECO:0000313" key="7">
    <source>
        <dbReference type="Proteomes" id="UP000284057"/>
    </source>
</evidence>
<dbReference type="GO" id="GO:0003700">
    <property type="term" value="F:DNA-binding transcription factor activity"/>
    <property type="evidence" value="ECO:0007669"/>
    <property type="project" value="InterPro"/>
</dbReference>
<dbReference type="EMBL" id="QUAL01000037">
    <property type="protein sequence ID" value="RIQ34049.1"/>
    <property type="molecule type" value="Genomic_DNA"/>
</dbReference>
<accession>A0A418KV78</accession>
<gene>
    <name evidence="6" type="ORF">DY240_04395</name>
</gene>
<comment type="caution">
    <text evidence="6">The sequence shown here is derived from an EMBL/GenBank/DDBJ whole genome shotgun (WGS) entry which is preliminary data.</text>
</comment>
<evidence type="ECO:0000313" key="6">
    <source>
        <dbReference type="EMBL" id="RIQ34049.1"/>
    </source>
</evidence>
<dbReference type="AlphaFoldDB" id="A0A418KV78"/>